<evidence type="ECO:0000256" key="10">
    <source>
        <dbReference type="ARBA" id="ARBA00022723"/>
    </source>
</evidence>
<dbReference type="Gene3D" id="1.25.40.10">
    <property type="entry name" value="Tetratricopeptide repeat domain"/>
    <property type="match status" value="1"/>
</dbReference>
<evidence type="ECO:0000256" key="13">
    <source>
        <dbReference type="ARBA" id="ARBA00022837"/>
    </source>
</evidence>
<evidence type="ECO:0000256" key="19">
    <source>
        <dbReference type="PIRSR" id="PIRSR603187-2"/>
    </source>
</evidence>
<dbReference type="AlphaFoldDB" id="A0A1N6EL07"/>
<dbReference type="Pfam" id="PF02253">
    <property type="entry name" value="PLA1"/>
    <property type="match status" value="1"/>
</dbReference>
<evidence type="ECO:0000256" key="21">
    <source>
        <dbReference type="SAM" id="MobiDB-lite"/>
    </source>
</evidence>
<evidence type="ECO:0000256" key="1">
    <source>
        <dbReference type="ARBA" id="ARBA00000111"/>
    </source>
</evidence>
<comment type="subcellular location">
    <subcellularLocation>
        <location evidence="20">Cell outer membrane</location>
        <topology evidence="20">Multi-pass membrane protein</topology>
    </subcellularLocation>
    <text evidence="20">One of the very few enzymes located there.</text>
</comment>
<dbReference type="SUPFAM" id="SSF81901">
    <property type="entry name" value="HCP-like"/>
    <property type="match status" value="1"/>
</dbReference>
<dbReference type="CDD" id="cd00541">
    <property type="entry name" value="OMPLA"/>
    <property type="match status" value="1"/>
</dbReference>
<evidence type="ECO:0000256" key="12">
    <source>
        <dbReference type="ARBA" id="ARBA00022801"/>
    </source>
</evidence>
<dbReference type="GO" id="GO:0016042">
    <property type="term" value="P:lipid catabolic process"/>
    <property type="evidence" value="ECO:0007669"/>
    <property type="project" value="UniProtKB-KW"/>
</dbReference>
<comment type="function">
    <text evidence="20">Hydrolysis of phosphatidylcholine with phospholipase A2 (EC 3.1.1.4) and phospholipase A1 (EC 3.1.1.32) activities.</text>
</comment>
<comment type="cofactor">
    <cofactor evidence="20">
        <name>Ca(2+)</name>
        <dbReference type="ChEBI" id="CHEBI:29108"/>
    </cofactor>
    <text evidence="20">Binds 1 Ca(2+) ion per monomer. In the dimeric form the Ca(2+) is bound by different amino acids with binding of each Ca(2+) shared with ligands coming from each monomer. The Ca(2+) ion may have a role in catalysis.</text>
</comment>
<dbReference type="InterPro" id="IPR006597">
    <property type="entry name" value="Sel1-like"/>
</dbReference>
<accession>A0A1N6EL07</accession>
<feature type="binding site" description="in dimeric form" evidence="19">
    <location>
        <position position="210"/>
    </location>
    <ligand>
        <name>Ca(2+)</name>
        <dbReference type="ChEBI" id="CHEBI:29108"/>
        <label>1</label>
    </ligand>
</feature>
<reference evidence="22 23" key="1">
    <citation type="submission" date="2016-11" db="EMBL/GenBank/DDBJ databases">
        <authorList>
            <person name="Jaros S."/>
            <person name="Januszkiewicz K."/>
            <person name="Wedrychowicz H."/>
        </authorList>
    </citation>
    <scope>NUCLEOTIDE SEQUENCE [LARGE SCALE GENOMIC DNA]</scope>
    <source>
        <strain evidence="22 23">DSM 17737</strain>
    </source>
</reference>
<keyword evidence="13 19" id="KW-0106">Calcium</keyword>
<feature type="active site" description="Proton acceptor" evidence="18">
    <location>
        <position position="244"/>
    </location>
</feature>
<dbReference type="GO" id="GO:0004623">
    <property type="term" value="F:phospholipase A2 activity"/>
    <property type="evidence" value="ECO:0007669"/>
    <property type="project" value="UniProtKB-EC"/>
</dbReference>
<keyword evidence="15 20" id="KW-0443">Lipid metabolism</keyword>
<evidence type="ECO:0000256" key="14">
    <source>
        <dbReference type="ARBA" id="ARBA00022963"/>
    </source>
</evidence>
<keyword evidence="8" id="KW-1134">Transmembrane beta strand</keyword>
<evidence type="ECO:0000256" key="15">
    <source>
        <dbReference type="ARBA" id="ARBA00023098"/>
    </source>
</evidence>
<evidence type="ECO:0000256" key="20">
    <source>
        <dbReference type="RuleBase" id="RU366027"/>
    </source>
</evidence>
<keyword evidence="12 20" id="KW-0378">Hydrolase</keyword>
<keyword evidence="9" id="KW-0812">Transmembrane</keyword>
<dbReference type="PRINTS" id="PR01486">
    <property type="entry name" value="PHPHLIPASEA1"/>
</dbReference>
<dbReference type="InterPro" id="IPR011990">
    <property type="entry name" value="TPR-like_helical_dom_sf"/>
</dbReference>
<evidence type="ECO:0000313" key="23">
    <source>
        <dbReference type="Proteomes" id="UP000198461"/>
    </source>
</evidence>
<feature type="signal peptide" evidence="20">
    <location>
        <begin position="1"/>
        <end position="18"/>
    </location>
</feature>
<keyword evidence="14 20" id="KW-0442">Lipid degradation</keyword>
<feature type="region of interest" description="Disordered" evidence="21">
    <location>
        <begin position="88"/>
        <end position="112"/>
    </location>
</feature>
<organism evidence="22 23">
    <name type="scientific">Sulfurivirga caldicuralii</name>
    <dbReference type="NCBI Taxonomy" id="364032"/>
    <lineage>
        <taxon>Bacteria</taxon>
        <taxon>Pseudomonadati</taxon>
        <taxon>Pseudomonadota</taxon>
        <taxon>Gammaproteobacteria</taxon>
        <taxon>Thiotrichales</taxon>
        <taxon>Piscirickettsiaceae</taxon>
        <taxon>Sulfurivirga</taxon>
    </lineage>
</organism>
<evidence type="ECO:0000256" key="2">
    <source>
        <dbReference type="ARBA" id="ARBA00001604"/>
    </source>
</evidence>
<dbReference type="Proteomes" id="UP000198461">
    <property type="component" value="Unassembled WGS sequence"/>
</dbReference>
<evidence type="ECO:0000256" key="18">
    <source>
        <dbReference type="PIRSR" id="PIRSR603187-1"/>
    </source>
</evidence>
<evidence type="ECO:0000256" key="3">
    <source>
        <dbReference type="ARBA" id="ARBA00010525"/>
    </source>
</evidence>
<dbReference type="STRING" id="364032.SAMN05443662_0659"/>
<dbReference type="EC" id="3.1.1.32" evidence="5 20"/>
<evidence type="ECO:0000256" key="11">
    <source>
        <dbReference type="ARBA" id="ARBA00022729"/>
    </source>
</evidence>
<feature type="binding site" description="in dimeric form" evidence="19">
    <location>
        <position position="289"/>
    </location>
    <ligand>
        <name>Ca(2+)</name>
        <dbReference type="ChEBI" id="CHEBI:29108"/>
        <label>1</label>
    </ligand>
</feature>
<keyword evidence="16" id="KW-0472">Membrane</keyword>
<dbReference type="GO" id="GO:0009279">
    <property type="term" value="C:cell outer membrane"/>
    <property type="evidence" value="ECO:0007669"/>
    <property type="project" value="UniProtKB-SubCell"/>
</dbReference>
<comment type="catalytic activity">
    <reaction evidence="2 20">
        <text>a 1,2-diacyl-sn-glycero-3-phosphocholine + H2O = a 1-acyl-sn-glycero-3-phosphocholine + a fatty acid + H(+)</text>
        <dbReference type="Rhea" id="RHEA:15801"/>
        <dbReference type="ChEBI" id="CHEBI:15377"/>
        <dbReference type="ChEBI" id="CHEBI:15378"/>
        <dbReference type="ChEBI" id="CHEBI:28868"/>
        <dbReference type="ChEBI" id="CHEBI:57643"/>
        <dbReference type="ChEBI" id="CHEBI:58168"/>
        <dbReference type="EC" id="3.1.1.4"/>
    </reaction>
</comment>
<evidence type="ECO:0000256" key="4">
    <source>
        <dbReference type="ARBA" id="ARBA00011702"/>
    </source>
</evidence>
<dbReference type="SUPFAM" id="SSF56931">
    <property type="entry name" value="Outer membrane phospholipase A (OMPLA)"/>
    <property type="match status" value="1"/>
</dbReference>
<evidence type="ECO:0000256" key="9">
    <source>
        <dbReference type="ARBA" id="ARBA00022692"/>
    </source>
</evidence>
<dbReference type="InterPro" id="IPR036541">
    <property type="entry name" value="PLipase_A1_sf"/>
</dbReference>
<proteinExistence type="inferred from homology"/>
<name>A0A1N6EL07_9GAMM</name>
<gene>
    <name evidence="22" type="ORF">SAMN05443662_0659</name>
</gene>
<dbReference type="GO" id="GO:0046872">
    <property type="term" value="F:metal ion binding"/>
    <property type="evidence" value="ECO:0007669"/>
    <property type="project" value="UniProtKB-KW"/>
</dbReference>
<evidence type="ECO:0000256" key="6">
    <source>
        <dbReference type="ARBA" id="ARBA00013278"/>
    </source>
</evidence>
<keyword evidence="10 19" id="KW-0479">Metal-binding</keyword>
<dbReference type="InterPro" id="IPR003187">
    <property type="entry name" value="PLipase_A1"/>
</dbReference>
<dbReference type="PANTHER" id="PTHR40457">
    <property type="entry name" value="PHOSPHOLIPASE A1"/>
    <property type="match status" value="1"/>
</dbReference>
<comment type="catalytic activity">
    <reaction evidence="1 20">
        <text>a 1,2-diacyl-sn-glycero-3-phosphocholine + H2O = a 2-acyl-sn-glycero-3-phosphocholine + a fatty acid + H(+)</text>
        <dbReference type="Rhea" id="RHEA:18689"/>
        <dbReference type="ChEBI" id="CHEBI:15377"/>
        <dbReference type="ChEBI" id="CHEBI:15378"/>
        <dbReference type="ChEBI" id="CHEBI:28868"/>
        <dbReference type="ChEBI" id="CHEBI:57643"/>
        <dbReference type="ChEBI" id="CHEBI:57875"/>
        <dbReference type="EC" id="3.1.1.32"/>
    </reaction>
</comment>
<keyword evidence="17 20" id="KW-0998">Cell outer membrane</keyword>
<dbReference type="EC" id="3.1.1.4" evidence="6 20"/>
<keyword evidence="11 20" id="KW-0732">Signal</keyword>
<evidence type="ECO:0000313" key="22">
    <source>
        <dbReference type="EMBL" id="SIN83665.1"/>
    </source>
</evidence>
<evidence type="ECO:0000256" key="5">
    <source>
        <dbReference type="ARBA" id="ARBA00013179"/>
    </source>
</evidence>
<dbReference type="RefSeq" id="WP_074200976.1">
    <property type="nucleotide sequence ID" value="NZ_FSRE01000002.1"/>
</dbReference>
<evidence type="ECO:0000256" key="7">
    <source>
        <dbReference type="ARBA" id="ARBA00021726"/>
    </source>
</evidence>
<protein>
    <recommendedName>
        <fullName evidence="7 20">Phospholipase A1</fullName>
        <ecNumber evidence="5 20">3.1.1.32</ecNumber>
        <ecNumber evidence="6 20">3.1.1.4</ecNumber>
    </recommendedName>
    <alternativeName>
        <fullName evidence="20">Phosphatidylcholine 1-acylhydrolase</fullName>
    </alternativeName>
</protein>
<feature type="chain" id="PRO_5019612432" description="Phospholipase A1" evidence="20">
    <location>
        <begin position="19"/>
        <end position="376"/>
    </location>
</feature>
<sequence>MLRLTLFLSLILALPAHSAPLQLSEIRSAAQNGDVDAMLTLALAYQEGALGLSADPNRAQAWLTRAAAQGSRAAQLLLQRDSSAVHAASRTEKSAQVPGTQATEKAGTPPRAQIEPPLKLAITFNTLVDTTQKPLLRIKAGDDGIGLYPYRSNYFIPYSHDFHAKPDRKADEAKFQLSLMKPLVYNLFGLEETFFAAYTQQSNWQIYASSAPFRETNYEPELFVTLPFKWGDFPLRALKVGLNHQSNGQGGTRSRSWNRLYAAGLFQLDDTFVSLRGWWRIPEARSSDDNPDIEQYLGYGDLRVAWPIGRNLLSLTLRNNLDTAHNRGAVQLDWSFPIKEFRHTFGYVQLFSGYGESLIDYNRSVDKIGIGIQWSR</sequence>
<comment type="subunit">
    <text evidence="4 20">Homodimer; dimerization is reversible, and the dimeric form is the active one.</text>
</comment>
<evidence type="ECO:0000256" key="17">
    <source>
        <dbReference type="ARBA" id="ARBA00023237"/>
    </source>
</evidence>
<dbReference type="PANTHER" id="PTHR40457:SF1">
    <property type="entry name" value="PHOSPHOLIPASE A1"/>
    <property type="match status" value="1"/>
</dbReference>
<dbReference type="GO" id="GO:0008970">
    <property type="term" value="F:phospholipase A1 activity"/>
    <property type="evidence" value="ECO:0007669"/>
    <property type="project" value="UniProtKB-EC"/>
</dbReference>
<feature type="binding site" description="in dimeric form" evidence="19">
    <location>
        <position position="254"/>
    </location>
    <ligand>
        <name>Ca(2+)</name>
        <dbReference type="ChEBI" id="CHEBI:29108"/>
        <label>1</label>
    </ligand>
</feature>
<evidence type="ECO:0000256" key="8">
    <source>
        <dbReference type="ARBA" id="ARBA00022452"/>
    </source>
</evidence>
<dbReference type="SMART" id="SM00671">
    <property type="entry name" value="SEL1"/>
    <property type="match status" value="1"/>
</dbReference>
<dbReference type="OrthoDB" id="188433at2"/>
<feature type="active site" description="Nucleophile" evidence="18">
    <location>
        <position position="246"/>
    </location>
</feature>
<dbReference type="EMBL" id="FSRE01000002">
    <property type="protein sequence ID" value="SIN83665.1"/>
    <property type="molecule type" value="Genomic_DNA"/>
</dbReference>
<evidence type="ECO:0000256" key="16">
    <source>
        <dbReference type="ARBA" id="ARBA00023136"/>
    </source>
</evidence>
<dbReference type="Gene3D" id="2.40.230.10">
    <property type="entry name" value="Phospholipase A1"/>
    <property type="match status" value="1"/>
</dbReference>
<keyword evidence="23" id="KW-1185">Reference proteome</keyword>
<comment type="similarity">
    <text evidence="3 20">Belongs to the phospholipase A1 family.</text>
</comment>